<dbReference type="CDD" id="cd00303">
    <property type="entry name" value="retropepsin_like"/>
    <property type="match status" value="1"/>
</dbReference>
<dbReference type="InterPro" id="IPR041588">
    <property type="entry name" value="Integrase_H2C2"/>
</dbReference>
<dbReference type="Gene3D" id="3.10.10.10">
    <property type="entry name" value="HIV Type 1 Reverse Transcriptase, subunit A, domain 1"/>
    <property type="match status" value="1"/>
</dbReference>
<dbReference type="InterPro" id="IPR000477">
    <property type="entry name" value="RT_dom"/>
</dbReference>
<proteinExistence type="predicted"/>
<evidence type="ECO:0000256" key="4">
    <source>
        <dbReference type="ARBA" id="ARBA00022722"/>
    </source>
</evidence>
<evidence type="ECO:0000256" key="8">
    <source>
        <dbReference type="SAM" id="Coils"/>
    </source>
</evidence>
<sequence>MAVEGESTRMQKELGLLQRELTQLQVEFAQLDARIDARLKDFQEGIKSEVRSEVRSELRSELNSLFEQYFGQNPPITVAGVATGKGKGILGSPLGFSAREHLLVSPISDLVHSNMSSRKGTLDVRNSSFRVDCPHFDGGNFRGWWSKLEQYFKAEGIGEQDRVRVVMLHLDGKALDWHHFFVHRHGGLHQLPWEMYARGIRERFGSESFLDPMTELVTLKQQGSVDQFHDGFLSLLNQLNLPETYALSIFISNLKPEIGQYLRLFKPQTLVEGYNLARQVKNIVFGAVKKGIVTGTENWRIEGRKAFVFGVAQNIHLVTNVLSLNCFSLSLSRVGNKIPGSPVLSLHALQGLQGCNTMLFSAVIGHTAMVVLVDSGSMHNFIDFKVAKRLQLAIEPRSTLRVMVANGVRLSTQGLCRDVSWEAQGYKFFTDFLVLSVKGFDLVLGTQWLLSLGPIVWDFSNLTMQFQHMGLNCILHGILPSSLQIVSSHQLSKCLNLVGNGPCPMLLAFCDQTAITLQPVQLPPELQGLLDDFEDVFQTPTGLPPPRLQDHRIPLTDETKVVKVRPYRYPAVQKTEIEKLVQEMLQTGIIRDSNSPFASPVMMVKKNDGSWRLCIDYRQLNQLTITDRFPILVIEELLDELGQAHFFSKLDLRSGYHQIRSRNRTYTKLLLRLMTAIMKKWANHLIHLQEVLQVLRSHQLYAKRSKCIFGATQVEYLGHVISQGVVSMDRAKMAAVLDWFPPKSVKELRGFLGLSEYYSRFIKRYGLLAKPLTTLLKKDTAFDQLKTAVCQAPVLVLPNFQEPFCIETDDSGQGVGVVLQQNGRPVAYFSKALGVKYQALSIYDKKMLAILLAVKKWHFYLVGRHFFIKTDHQSLKFLSEQQAITPFQQKWVAKMLGYDYSISYRKGAQNTVADVLSRRVPNHTYHLLQCEGSVETSWSDLWTRIVASYAADKKLSQLCQDAQKQPQLHPKYSWHGTFLRRLGKIVVGNDLQLHKHIFSLFHDGALGGHSGVHATRHRISNLLYWKGLTTDVKHWVRECVICQCCKGDNFASPSLLQPLPIPDHAWAVISMDFIEGLPLSQGKSTIFVVIDRLTKYGHFLALVHPFTALTIA</sequence>
<keyword evidence="6" id="KW-0378">Hydrolase</keyword>
<evidence type="ECO:0000256" key="5">
    <source>
        <dbReference type="ARBA" id="ARBA00022759"/>
    </source>
</evidence>
<feature type="domain" description="Ty3 transposon capsid-like protein" evidence="12">
    <location>
        <begin position="157"/>
        <end position="283"/>
    </location>
</feature>
<dbReference type="Gene3D" id="3.30.70.270">
    <property type="match status" value="3"/>
</dbReference>
<feature type="domain" description="Integrase zinc-binding" evidence="11">
    <location>
        <begin position="992"/>
        <end position="1046"/>
    </location>
</feature>
<dbReference type="GO" id="GO:0004519">
    <property type="term" value="F:endonuclease activity"/>
    <property type="evidence" value="ECO:0007669"/>
    <property type="project" value="UniProtKB-KW"/>
</dbReference>
<evidence type="ECO:0000259" key="10">
    <source>
        <dbReference type="Pfam" id="PF17917"/>
    </source>
</evidence>
<evidence type="ECO:0000256" key="2">
    <source>
        <dbReference type="ARBA" id="ARBA00022679"/>
    </source>
</evidence>
<dbReference type="Gene3D" id="1.10.340.70">
    <property type="match status" value="1"/>
</dbReference>
<keyword evidence="2" id="KW-0808">Transferase</keyword>
<dbReference type="Proteomes" id="UP000701853">
    <property type="component" value="Chromosome 10"/>
</dbReference>
<name>A0A8J5YA16_9ROSI</name>
<dbReference type="Pfam" id="PF19259">
    <property type="entry name" value="Ty3_capsid"/>
    <property type="match status" value="1"/>
</dbReference>
<evidence type="ECO:0000259" key="12">
    <source>
        <dbReference type="Pfam" id="PF19259"/>
    </source>
</evidence>
<dbReference type="InterPro" id="IPR043502">
    <property type="entry name" value="DNA/RNA_pol_sf"/>
</dbReference>
<protein>
    <recommendedName>
        <fullName evidence="1">RNA-directed DNA polymerase</fullName>
        <ecNumber evidence="1">2.7.7.49</ecNumber>
    </recommendedName>
</protein>
<dbReference type="InterPro" id="IPR036397">
    <property type="entry name" value="RNaseH_sf"/>
</dbReference>
<dbReference type="Gene3D" id="2.40.70.10">
    <property type="entry name" value="Acid Proteases"/>
    <property type="match status" value="1"/>
</dbReference>
<dbReference type="GO" id="GO:0016787">
    <property type="term" value="F:hydrolase activity"/>
    <property type="evidence" value="ECO:0007669"/>
    <property type="project" value="UniProtKB-KW"/>
</dbReference>
<dbReference type="OrthoDB" id="1738534at2759"/>
<evidence type="ECO:0000256" key="6">
    <source>
        <dbReference type="ARBA" id="ARBA00022801"/>
    </source>
</evidence>
<feature type="coiled-coil region" evidence="8">
    <location>
        <begin position="7"/>
        <end position="34"/>
    </location>
</feature>
<evidence type="ECO:0000256" key="1">
    <source>
        <dbReference type="ARBA" id="ARBA00012493"/>
    </source>
</evidence>
<keyword evidence="7" id="KW-0695">RNA-directed DNA polymerase</keyword>
<dbReference type="InterPro" id="IPR043128">
    <property type="entry name" value="Rev_trsase/Diguanyl_cyclase"/>
</dbReference>
<feature type="domain" description="Reverse transcriptase RNase H-like" evidence="10">
    <location>
        <begin position="799"/>
        <end position="898"/>
    </location>
</feature>
<dbReference type="EMBL" id="JAHUZN010000010">
    <property type="protein sequence ID" value="KAG8480509.1"/>
    <property type="molecule type" value="Genomic_DNA"/>
</dbReference>
<dbReference type="Gene3D" id="3.30.420.10">
    <property type="entry name" value="Ribonuclease H-like superfamily/Ribonuclease H"/>
    <property type="match status" value="1"/>
</dbReference>
<keyword evidence="3" id="KW-0548">Nucleotidyltransferase</keyword>
<gene>
    <name evidence="13" type="ORF">CXB51_024639</name>
</gene>
<comment type="caution">
    <text evidence="13">The sequence shown here is derived from an EMBL/GenBank/DDBJ whole genome shotgun (WGS) entry which is preliminary data.</text>
</comment>
<evidence type="ECO:0000256" key="7">
    <source>
        <dbReference type="ARBA" id="ARBA00022918"/>
    </source>
</evidence>
<evidence type="ECO:0000259" key="9">
    <source>
        <dbReference type="Pfam" id="PF00078"/>
    </source>
</evidence>
<keyword evidence="5" id="KW-0255">Endonuclease</keyword>
<dbReference type="InterPro" id="IPR012337">
    <property type="entry name" value="RNaseH-like_sf"/>
</dbReference>
<accession>A0A8J5YA16</accession>
<dbReference type="Pfam" id="PF17921">
    <property type="entry name" value="Integrase_H2C2"/>
    <property type="match status" value="1"/>
</dbReference>
<dbReference type="InterPro" id="IPR021109">
    <property type="entry name" value="Peptidase_aspartic_dom_sf"/>
</dbReference>
<dbReference type="PANTHER" id="PTHR37984">
    <property type="entry name" value="PROTEIN CBG26694"/>
    <property type="match status" value="1"/>
</dbReference>
<dbReference type="SUPFAM" id="SSF53098">
    <property type="entry name" value="Ribonuclease H-like"/>
    <property type="match status" value="1"/>
</dbReference>
<dbReference type="InterPro" id="IPR045358">
    <property type="entry name" value="Ty3_capsid"/>
</dbReference>
<dbReference type="CDD" id="cd01647">
    <property type="entry name" value="RT_LTR"/>
    <property type="match status" value="1"/>
</dbReference>
<keyword evidence="8" id="KW-0175">Coiled coil</keyword>
<keyword evidence="4" id="KW-0540">Nuclease</keyword>
<dbReference type="SUPFAM" id="SSF50630">
    <property type="entry name" value="Acid proteases"/>
    <property type="match status" value="1"/>
</dbReference>
<evidence type="ECO:0000259" key="11">
    <source>
        <dbReference type="Pfam" id="PF17921"/>
    </source>
</evidence>
<dbReference type="InterPro" id="IPR041373">
    <property type="entry name" value="RT_RNaseH"/>
</dbReference>
<dbReference type="CDD" id="cd09274">
    <property type="entry name" value="RNase_HI_RT_Ty3"/>
    <property type="match status" value="1"/>
</dbReference>
<dbReference type="GO" id="GO:0003964">
    <property type="term" value="F:RNA-directed DNA polymerase activity"/>
    <property type="evidence" value="ECO:0007669"/>
    <property type="project" value="UniProtKB-KW"/>
</dbReference>
<evidence type="ECO:0000256" key="3">
    <source>
        <dbReference type="ARBA" id="ARBA00022695"/>
    </source>
</evidence>
<dbReference type="AlphaFoldDB" id="A0A8J5YA16"/>
<feature type="domain" description="Reverse transcriptase" evidence="9">
    <location>
        <begin position="604"/>
        <end position="672"/>
    </location>
</feature>
<dbReference type="Pfam" id="PF08284">
    <property type="entry name" value="RVP_2"/>
    <property type="match status" value="1"/>
</dbReference>
<keyword evidence="14" id="KW-1185">Reference proteome</keyword>
<organism evidence="13 14">
    <name type="scientific">Gossypium anomalum</name>
    <dbReference type="NCBI Taxonomy" id="47600"/>
    <lineage>
        <taxon>Eukaryota</taxon>
        <taxon>Viridiplantae</taxon>
        <taxon>Streptophyta</taxon>
        <taxon>Embryophyta</taxon>
        <taxon>Tracheophyta</taxon>
        <taxon>Spermatophyta</taxon>
        <taxon>Magnoliopsida</taxon>
        <taxon>eudicotyledons</taxon>
        <taxon>Gunneridae</taxon>
        <taxon>Pentapetalae</taxon>
        <taxon>rosids</taxon>
        <taxon>malvids</taxon>
        <taxon>Malvales</taxon>
        <taxon>Malvaceae</taxon>
        <taxon>Malvoideae</taxon>
        <taxon>Gossypium</taxon>
    </lineage>
</organism>
<dbReference type="InterPro" id="IPR050951">
    <property type="entry name" value="Retrovirus_Pol_polyprotein"/>
</dbReference>
<evidence type="ECO:0000313" key="13">
    <source>
        <dbReference type="EMBL" id="KAG8480509.1"/>
    </source>
</evidence>
<dbReference type="EC" id="2.7.7.49" evidence="1"/>
<dbReference type="GO" id="GO:0003676">
    <property type="term" value="F:nucleic acid binding"/>
    <property type="evidence" value="ECO:0007669"/>
    <property type="project" value="InterPro"/>
</dbReference>
<evidence type="ECO:0000313" key="14">
    <source>
        <dbReference type="Proteomes" id="UP000701853"/>
    </source>
</evidence>
<dbReference type="SUPFAM" id="SSF56672">
    <property type="entry name" value="DNA/RNA polymerases"/>
    <property type="match status" value="1"/>
</dbReference>
<dbReference type="Pfam" id="PF17917">
    <property type="entry name" value="RT_RNaseH"/>
    <property type="match status" value="1"/>
</dbReference>
<dbReference type="PANTHER" id="PTHR37984:SF5">
    <property type="entry name" value="PROTEIN NYNRIN-LIKE"/>
    <property type="match status" value="1"/>
</dbReference>
<reference evidence="13 14" key="1">
    <citation type="journal article" date="2021" name="bioRxiv">
        <title>The Gossypium anomalum genome as a resource for cotton improvement and evolutionary analysis of hybrid incompatibility.</title>
        <authorList>
            <person name="Grover C.E."/>
            <person name="Yuan D."/>
            <person name="Arick M.A."/>
            <person name="Miller E.R."/>
            <person name="Hu G."/>
            <person name="Peterson D.G."/>
            <person name="Wendel J.F."/>
            <person name="Udall J.A."/>
        </authorList>
    </citation>
    <scope>NUCLEOTIDE SEQUENCE [LARGE SCALE GENOMIC DNA]</scope>
    <source>
        <strain evidence="13">JFW-Udall</strain>
        <tissue evidence="13">Leaf</tissue>
    </source>
</reference>
<dbReference type="Pfam" id="PF00078">
    <property type="entry name" value="RVT_1"/>
    <property type="match status" value="1"/>
</dbReference>